<sequence length="223" mass="25407">MQQPILEIGEIVITHNGVDYWFKPTLKNIYKIGNPSEIVEIYGIVNLQNILDYAEAIKDKSLFHQAYFLSVLRSPVFGRRILLEAMNVVQACCDMDCTDLIGNFTPTAKGVRYKNGALSPKVIIAIARRLLDHGVIGCCKLDLNQERENKSNNDDYSPEFNVIEYISLARTMFGISREEAESLTMTELQEMIKSKIPKKQAPKAVFSESEYDELMRAYEERKG</sequence>
<dbReference type="Proteomes" id="UP000005341">
    <property type="component" value="Unassembled WGS sequence"/>
</dbReference>
<reference evidence="1 2" key="1">
    <citation type="journal article" date="2010" name="J. Bacteriol.">
        <title>Comparative genomic characterization of Actinobacillus pleuropneumoniae.</title>
        <authorList>
            <person name="Xu Z."/>
            <person name="Chen X."/>
            <person name="Li L."/>
            <person name="Li T."/>
            <person name="Wang S."/>
            <person name="Chen H."/>
            <person name="Zhou R."/>
        </authorList>
    </citation>
    <scope>NUCLEOTIDE SEQUENCE [LARGE SCALE GENOMIC DNA]</scope>
    <source>
        <strain evidence="1 2">Femo</strain>
    </source>
</reference>
<dbReference type="InterPro" id="IPR046213">
    <property type="entry name" value="DUF6246"/>
</dbReference>
<evidence type="ECO:0000313" key="1">
    <source>
        <dbReference type="EMBL" id="EFM92385.1"/>
    </source>
</evidence>
<proteinExistence type="predicted"/>
<dbReference type="AlphaFoldDB" id="A0A828PKB8"/>
<gene>
    <name evidence="1" type="ORF">appser6_5890</name>
</gene>
<evidence type="ECO:0000313" key="2">
    <source>
        <dbReference type="Proteomes" id="UP000005341"/>
    </source>
</evidence>
<dbReference type="RefSeq" id="WP_005607320.1">
    <property type="nucleotide sequence ID" value="NZ_ADOG01000009.1"/>
</dbReference>
<name>A0A828PKB8_ACTPL</name>
<accession>A0A828PKB8</accession>
<organism evidence="1 2">
    <name type="scientific">Actinobacillus pleuropneumoniae serovar 6 str. Femo</name>
    <dbReference type="NCBI Taxonomy" id="754256"/>
    <lineage>
        <taxon>Bacteria</taxon>
        <taxon>Pseudomonadati</taxon>
        <taxon>Pseudomonadota</taxon>
        <taxon>Gammaproteobacteria</taxon>
        <taxon>Pasteurellales</taxon>
        <taxon>Pasteurellaceae</taxon>
        <taxon>Actinobacillus</taxon>
    </lineage>
</organism>
<dbReference type="EMBL" id="ADOG01000009">
    <property type="protein sequence ID" value="EFM92385.1"/>
    <property type="molecule type" value="Genomic_DNA"/>
</dbReference>
<protein>
    <submittedName>
        <fullName evidence="1">Uncharacterized protein</fullName>
    </submittedName>
</protein>
<comment type="caution">
    <text evidence="1">The sequence shown here is derived from an EMBL/GenBank/DDBJ whole genome shotgun (WGS) entry which is preliminary data.</text>
</comment>
<dbReference type="Pfam" id="PF19759">
    <property type="entry name" value="DUF6246"/>
    <property type="match status" value="1"/>
</dbReference>